<organism evidence="1 2">
    <name type="scientific">Anaeromonas frigoriresistens</name>
    <dbReference type="NCBI Taxonomy" id="2683708"/>
    <lineage>
        <taxon>Bacteria</taxon>
        <taxon>Bacillati</taxon>
        <taxon>Bacillota</taxon>
        <taxon>Tissierellia</taxon>
        <taxon>Tissierellales</taxon>
        <taxon>Thermohalobacteraceae</taxon>
        <taxon>Anaeromonas</taxon>
    </lineage>
</organism>
<dbReference type="EMBL" id="WSFT01000053">
    <property type="protein sequence ID" value="MBS4539712.1"/>
    <property type="molecule type" value="Genomic_DNA"/>
</dbReference>
<sequence length="101" mass="11712">MVIKEKVYLKNNTILIDNKVVTNDHIKETDISEFLIGELKVRSGDEISLVLNNEEKFNGIIIGAKKRENLLLLVTHSNEIMRLKVNKIRKIRVVSKYGKFF</sequence>
<dbReference type="Proteomes" id="UP000724672">
    <property type="component" value="Unassembled WGS sequence"/>
</dbReference>
<name>A0A942V212_9FIRM</name>
<keyword evidence="2" id="KW-1185">Reference proteome</keyword>
<evidence type="ECO:0000313" key="2">
    <source>
        <dbReference type="Proteomes" id="UP000724672"/>
    </source>
</evidence>
<reference evidence="1" key="1">
    <citation type="submission" date="2019-12" db="EMBL/GenBank/DDBJ databases">
        <title>Clostridiaceae gen. nov. sp. nov., isolated from sediment in Xinjiang, China.</title>
        <authorList>
            <person name="Zhang R."/>
        </authorList>
    </citation>
    <scope>NUCLEOTIDE SEQUENCE</scope>
    <source>
        <strain evidence="1">D2Q-11</strain>
    </source>
</reference>
<proteinExistence type="predicted"/>
<protein>
    <submittedName>
        <fullName evidence="1">Uncharacterized protein</fullName>
    </submittedName>
</protein>
<dbReference type="RefSeq" id="WP_203367631.1">
    <property type="nucleotide sequence ID" value="NZ_WSFT01000053.1"/>
</dbReference>
<evidence type="ECO:0000313" key="1">
    <source>
        <dbReference type="EMBL" id="MBS4539712.1"/>
    </source>
</evidence>
<accession>A0A942V212</accession>
<comment type="caution">
    <text evidence="1">The sequence shown here is derived from an EMBL/GenBank/DDBJ whole genome shotgun (WGS) entry which is preliminary data.</text>
</comment>
<dbReference type="AlphaFoldDB" id="A0A942V212"/>
<gene>
    <name evidence="1" type="ORF">GOQ27_14660</name>
</gene>